<dbReference type="Proteomes" id="UP000494205">
    <property type="component" value="Unassembled WGS sequence"/>
</dbReference>
<evidence type="ECO:0000313" key="2">
    <source>
        <dbReference type="Proteomes" id="UP000494205"/>
    </source>
</evidence>
<reference evidence="1 2" key="1">
    <citation type="submission" date="2020-04" db="EMBL/GenBank/DDBJ databases">
        <authorList>
            <person name="De Canck E."/>
        </authorList>
    </citation>
    <scope>NUCLEOTIDE SEQUENCE [LARGE SCALE GENOMIC DNA]</scope>
    <source>
        <strain evidence="1 2">LMG 27174</strain>
    </source>
</reference>
<proteinExistence type="predicted"/>
<protein>
    <submittedName>
        <fullName evidence="1">Uncharacterized protein</fullName>
    </submittedName>
</protein>
<gene>
    <name evidence="1" type="ORF">LMG27174_04425</name>
</gene>
<sequence>MPASRRFRTPRPFQGRIVLIDKEKVVAIALKF</sequence>
<dbReference type="AlphaFoldDB" id="A0A6J5BPK9"/>
<accession>A0A6J5BPK9</accession>
<name>A0A6J5BPK9_9BURK</name>
<organism evidence="1 2">
    <name type="scientific">Paraburkholderia rhynchosiae</name>
    <dbReference type="NCBI Taxonomy" id="487049"/>
    <lineage>
        <taxon>Bacteria</taxon>
        <taxon>Pseudomonadati</taxon>
        <taxon>Pseudomonadota</taxon>
        <taxon>Betaproteobacteria</taxon>
        <taxon>Burkholderiales</taxon>
        <taxon>Burkholderiaceae</taxon>
        <taxon>Paraburkholderia</taxon>
    </lineage>
</organism>
<dbReference type="EMBL" id="CADIJZ010000016">
    <property type="protein sequence ID" value="CAB3714087.1"/>
    <property type="molecule type" value="Genomic_DNA"/>
</dbReference>
<evidence type="ECO:0000313" key="1">
    <source>
        <dbReference type="EMBL" id="CAB3714087.1"/>
    </source>
</evidence>